<protein>
    <recommendedName>
        <fullName evidence="2">Phytase-like domain-containing protein</fullName>
    </recommendedName>
</protein>
<dbReference type="AlphaFoldDB" id="A0A6A5TPE3"/>
<dbReference type="InterPro" id="IPR027372">
    <property type="entry name" value="Phytase-like_dom"/>
</dbReference>
<organism evidence="3 4">
    <name type="scientific">Byssothecium circinans</name>
    <dbReference type="NCBI Taxonomy" id="147558"/>
    <lineage>
        <taxon>Eukaryota</taxon>
        <taxon>Fungi</taxon>
        <taxon>Dikarya</taxon>
        <taxon>Ascomycota</taxon>
        <taxon>Pezizomycotina</taxon>
        <taxon>Dothideomycetes</taxon>
        <taxon>Pleosporomycetidae</taxon>
        <taxon>Pleosporales</taxon>
        <taxon>Massarineae</taxon>
        <taxon>Massarinaceae</taxon>
        <taxon>Byssothecium</taxon>
    </lineage>
</organism>
<accession>A0A6A5TPE3</accession>
<dbReference type="Pfam" id="PF13449">
    <property type="entry name" value="Phytase-like"/>
    <property type="match status" value="1"/>
</dbReference>
<feature type="signal peptide" evidence="1">
    <location>
        <begin position="1"/>
        <end position="20"/>
    </location>
</feature>
<reference evidence="3" key="1">
    <citation type="journal article" date="2020" name="Stud. Mycol.">
        <title>101 Dothideomycetes genomes: a test case for predicting lifestyles and emergence of pathogens.</title>
        <authorList>
            <person name="Haridas S."/>
            <person name="Albert R."/>
            <person name="Binder M."/>
            <person name="Bloem J."/>
            <person name="Labutti K."/>
            <person name="Salamov A."/>
            <person name="Andreopoulos B."/>
            <person name="Baker S."/>
            <person name="Barry K."/>
            <person name="Bills G."/>
            <person name="Bluhm B."/>
            <person name="Cannon C."/>
            <person name="Castanera R."/>
            <person name="Culley D."/>
            <person name="Daum C."/>
            <person name="Ezra D."/>
            <person name="Gonzalez J."/>
            <person name="Henrissat B."/>
            <person name="Kuo A."/>
            <person name="Liang C."/>
            <person name="Lipzen A."/>
            <person name="Lutzoni F."/>
            <person name="Magnuson J."/>
            <person name="Mondo S."/>
            <person name="Nolan M."/>
            <person name="Ohm R."/>
            <person name="Pangilinan J."/>
            <person name="Park H.-J."/>
            <person name="Ramirez L."/>
            <person name="Alfaro M."/>
            <person name="Sun H."/>
            <person name="Tritt A."/>
            <person name="Yoshinaga Y."/>
            <person name="Zwiers L.-H."/>
            <person name="Turgeon B."/>
            <person name="Goodwin S."/>
            <person name="Spatafora J."/>
            <person name="Crous P."/>
            <person name="Grigoriev I."/>
        </authorList>
    </citation>
    <scope>NUCLEOTIDE SEQUENCE</scope>
    <source>
        <strain evidence="3">CBS 675.92</strain>
    </source>
</reference>
<dbReference type="OrthoDB" id="425936at2759"/>
<evidence type="ECO:0000256" key="1">
    <source>
        <dbReference type="SAM" id="SignalP"/>
    </source>
</evidence>
<dbReference type="PANTHER" id="PTHR37957:SF1">
    <property type="entry name" value="PHYTASE-LIKE DOMAIN-CONTAINING PROTEIN"/>
    <property type="match status" value="1"/>
</dbReference>
<evidence type="ECO:0000313" key="4">
    <source>
        <dbReference type="Proteomes" id="UP000800035"/>
    </source>
</evidence>
<gene>
    <name evidence="3" type="ORF">CC80DRAFT_419712</name>
</gene>
<keyword evidence="1" id="KW-0732">Signal</keyword>
<dbReference type="PANTHER" id="PTHR37957">
    <property type="entry name" value="BLR7070 PROTEIN"/>
    <property type="match status" value="1"/>
</dbReference>
<sequence>MILFASFGLLAALQLGGVAATSIAQKDARKDPVPPAINTTTCSGNKYIYEELAGWGILANDARDKFGDTIGGIGSAIALDKKSWKKKEGDNEGYNGILYGLPDRGWNTEGTQNTQSRIHKFSISFDVVSATLQKPASPNFQLQYLDTILLTGPDGTPTTGLDADATGHLSFDGFPDLPVATYTGDGFGGNGTGGKRISIDTEGLVLGEDNTFWISDEYGPYIYHFDGSGKVISAVRPPNAFIPIRNGTESFNAASPPIYDPNVEVVPEDPETGRANNQGLEALTADPKGKYLYAMLQSATMQEGGKKSSNRRYTRLLKYEILKNELKYDSEYIVPLPVLRTDKVAGQSEIHFISETQFLVLARDSGAGHGQDSSESIYRNADVFDISKATNIKSGKNDEFDGAVASSKGKLNSDIVPAEYCPWLSYNNNDQLGRFGAHNGGAQDASLLNEKWESFALVPVAGKFERKGDGDEYFLISVSDNDFITQNGYINGGKNKYADGSGFNLDTQVLVFRVRLPKGSDPL</sequence>
<feature type="chain" id="PRO_5025396380" description="Phytase-like domain-containing protein" evidence="1">
    <location>
        <begin position="21"/>
        <end position="523"/>
    </location>
</feature>
<evidence type="ECO:0000259" key="2">
    <source>
        <dbReference type="Pfam" id="PF13449"/>
    </source>
</evidence>
<dbReference type="EMBL" id="ML977003">
    <property type="protein sequence ID" value="KAF1953569.1"/>
    <property type="molecule type" value="Genomic_DNA"/>
</dbReference>
<proteinExistence type="predicted"/>
<keyword evidence="4" id="KW-1185">Reference proteome</keyword>
<dbReference type="Proteomes" id="UP000800035">
    <property type="component" value="Unassembled WGS sequence"/>
</dbReference>
<feature type="domain" description="Phytase-like" evidence="2">
    <location>
        <begin position="114"/>
        <end position="459"/>
    </location>
</feature>
<name>A0A6A5TPE3_9PLEO</name>
<evidence type="ECO:0000313" key="3">
    <source>
        <dbReference type="EMBL" id="KAF1953569.1"/>
    </source>
</evidence>